<evidence type="ECO:0000256" key="3">
    <source>
        <dbReference type="ARBA" id="ARBA00022679"/>
    </source>
</evidence>
<evidence type="ECO:0000256" key="9">
    <source>
        <dbReference type="SAM" id="MobiDB-lite"/>
    </source>
</evidence>
<evidence type="ECO:0000256" key="6">
    <source>
        <dbReference type="ARBA" id="ARBA00023136"/>
    </source>
</evidence>
<dbReference type="PROSITE" id="PS50263">
    <property type="entry name" value="CN_HYDROLASE"/>
    <property type="match status" value="1"/>
</dbReference>
<dbReference type="STRING" id="326424.FRAAL3769"/>
<feature type="region of interest" description="Disordered" evidence="9">
    <location>
        <begin position="589"/>
        <end position="622"/>
    </location>
</feature>
<feature type="transmembrane region" description="Helical" evidence="8">
    <location>
        <begin position="91"/>
        <end position="114"/>
    </location>
</feature>
<comment type="pathway">
    <text evidence="8">Protein modification; lipoprotein biosynthesis (N-acyl transfer).</text>
</comment>
<accession>Q0RJA0</accession>
<keyword evidence="2 8" id="KW-1003">Cell membrane</keyword>
<keyword evidence="3 8" id="KW-0808">Transferase</keyword>
<name>Q0RJA0_FRAAA</name>
<dbReference type="Proteomes" id="UP000000657">
    <property type="component" value="Chromosome"/>
</dbReference>
<dbReference type="Pfam" id="PF00795">
    <property type="entry name" value="CN_hydrolase"/>
    <property type="match status" value="1"/>
</dbReference>
<dbReference type="PANTHER" id="PTHR38686">
    <property type="entry name" value="APOLIPOPROTEIN N-ACYLTRANSFERASE"/>
    <property type="match status" value="1"/>
</dbReference>
<dbReference type="Gene3D" id="3.60.110.10">
    <property type="entry name" value="Carbon-nitrogen hydrolase"/>
    <property type="match status" value="1"/>
</dbReference>
<comment type="function">
    <text evidence="8">Catalyzes the phospholipid dependent N-acylation of the N-terminal cysteine of apolipoprotein, the last step in lipoprotein maturation.</text>
</comment>
<dbReference type="RefSeq" id="WP_011604907.1">
    <property type="nucleotide sequence ID" value="NC_008278.1"/>
</dbReference>
<evidence type="ECO:0000256" key="4">
    <source>
        <dbReference type="ARBA" id="ARBA00022692"/>
    </source>
</evidence>
<dbReference type="EC" id="2.3.1.269" evidence="8"/>
<feature type="compositionally biased region" description="Basic residues" evidence="9">
    <location>
        <begin position="76"/>
        <end position="86"/>
    </location>
</feature>
<feature type="region of interest" description="Disordered" evidence="9">
    <location>
        <begin position="1"/>
        <end position="86"/>
    </location>
</feature>
<dbReference type="GO" id="GO:0016410">
    <property type="term" value="F:N-acyltransferase activity"/>
    <property type="evidence" value="ECO:0007669"/>
    <property type="project" value="UniProtKB-UniRule"/>
</dbReference>
<feature type="transmembrane region" description="Helical" evidence="8">
    <location>
        <begin position="134"/>
        <end position="152"/>
    </location>
</feature>
<dbReference type="eggNOG" id="COG0815">
    <property type="taxonomic scope" value="Bacteria"/>
</dbReference>
<evidence type="ECO:0000256" key="2">
    <source>
        <dbReference type="ARBA" id="ARBA00022475"/>
    </source>
</evidence>
<keyword evidence="5 8" id="KW-1133">Transmembrane helix</keyword>
<dbReference type="EMBL" id="CT573213">
    <property type="protein sequence ID" value="CAJ62412.1"/>
    <property type="molecule type" value="Genomic_DNA"/>
</dbReference>
<dbReference type="InterPro" id="IPR003010">
    <property type="entry name" value="C-N_Hydrolase"/>
</dbReference>
<dbReference type="InterPro" id="IPR045378">
    <property type="entry name" value="LNT_N"/>
</dbReference>
<feature type="compositionally biased region" description="Low complexity" evidence="9">
    <location>
        <begin position="9"/>
        <end position="21"/>
    </location>
</feature>
<dbReference type="UniPathway" id="UPA00666"/>
<evidence type="ECO:0000256" key="1">
    <source>
        <dbReference type="ARBA" id="ARBA00004651"/>
    </source>
</evidence>
<dbReference type="SUPFAM" id="SSF56317">
    <property type="entry name" value="Carbon-nitrogen hydrolase"/>
    <property type="match status" value="1"/>
</dbReference>
<comment type="similarity">
    <text evidence="8">Belongs to the CN hydrolase family. Apolipoprotein N-acyltransferase subfamily.</text>
</comment>
<evidence type="ECO:0000256" key="7">
    <source>
        <dbReference type="ARBA" id="ARBA00023315"/>
    </source>
</evidence>
<comment type="caution">
    <text evidence="8">Lacks conserved residue(s) required for the propagation of feature annotation.</text>
</comment>
<keyword evidence="4 8" id="KW-0812">Transmembrane</keyword>
<comment type="subcellular location">
    <subcellularLocation>
        <location evidence="1 8">Cell membrane</location>
        <topology evidence="1 8">Multi-pass membrane protein</topology>
    </subcellularLocation>
</comment>
<keyword evidence="6 8" id="KW-0472">Membrane</keyword>
<evidence type="ECO:0000259" key="10">
    <source>
        <dbReference type="PROSITE" id="PS50263"/>
    </source>
</evidence>
<dbReference type="GO" id="GO:0042158">
    <property type="term" value="P:lipoprotein biosynthetic process"/>
    <property type="evidence" value="ECO:0007669"/>
    <property type="project" value="UniProtKB-UniRule"/>
</dbReference>
<dbReference type="HOGENOM" id="CLU_019563_0_1_11"/>
<dbReference type="InterPro" id="IPR004563">
    <property type="entry name" value="Apolipo_AcylTrfase"/>
</dbReference>
<sequence>MTPTPATPSPTAQAAGDTAATPTPPATVPAQPRTGVEPPRGSDPPPLAPAATSTEPGQPGGEQPAQDRATGDRAARRTRRRATLRRRTPPALAALLGGALLYLATPPVGAWPLAPVAVTVLTLTVRGRRLRASYALGLLFGLAFCLPLLRFVSFVGADAWIALAVAEAAILALVAPATTLAWRLPAPWLWTGAVWVAQEALRGRAPFGGFPWGRLAFTQSASPLTGLAALGGAPLLTAVVATTGALLALACLHAHTLTRTTTTRRRSAPRRLAPPLLGATALTLAGLLVPLPTTAEHGTLTIAAIQGNVPADGGIHALGRAFQVTANHVAGTRQLAADVAAGRRPAPDLVLWPENSSDLDPQRDPTVAAALRGAARTARAPLLVGAVLDGPGAGHVRNAGMIWTADGFTGQMYVKQHPVPFAEYLPGRALLTRLIGRFADDMPSDFLAGHNPGALHVAGTTIGDVICFEVAYDDLVRDTVDHGAQILVIQTNNASFGRKGESQQQLAMSRLRAVEHGRATVQVSTSGESALIAPDGTLLAKTGLYEPGILTAALPRRTSRTLADRAGILPEAVLLTLGLGAMMAGVIRRRTRPTGDPDHTGTTPQAPRPHETTPTVTPAGPA</sequence>
<comment type="catalytic activity">
    <reaction evidence="8">
        <text>N-terminal S-1,2-diacyl-sn-glyceryl-L-cysteinyl-[lipoprotein] + a glycerophospholipid = N-acyl-S-1,2-diacyl-sn-glyceryl-L-cysteinyl-[lipoprotein] + a 2-acyl-sn-glycero-3-phospholipid + H(+)</text>
        <dbReference type="Rhea" id="RHEA:48228"/>
        <dbReference type="Rhea" id="RHEA-COMP:14681"/>
        <dbReference type="Rhea" id="RHEA-COMP:14684"/>
        <dbReference type="ChEBI" id="CHEBI:15378"/>
        <dbReference type="ChEBI" id="CHEBI:136912"/>
        <dbReference type="ChEBI" id="CHEBI:140656"/>
        <dbReference type="ChEBI" id="CHEBI:140657"/>
        <dbReference type="ChEBI" id="CHEBI:140660"/>
        <dbReference type="EC" id="2.3.1.269"/>
    </reaction>
</comment>
<feature type="transmembrane region" description="Helical" evidence="8">
    <location>
        <begin position="159"/>
        <end position="182"/>
    </location>
</feature>
<dbReference type="KEGG" id="fal:FRAAL3769"/>
<dbReference type="InterPro" id="IPR036526">
    <property type="entry name" value="C-N_Hydrolase_sf"/>
</dbReference>
<reference evidence="11 12" key="1">
    <citation type="journal article" date="2007" name="Genome Res.">
        <title>Genome characteristics of facultatively symbiotic Frankia sp. strains reflect host range and host plant biogeography.</title>
        <authorList>
            <person name="Normand P."/>
            <person name="Lapierre P."/>
            <person name="Tisa L.S."/>
            <person name="Gogarten J.P."/>
            <person name="Alloisio N."/>
            <person name="Bagnarol E."/>
            <person name="Bassi C.A."/>
            <person name="Berry A.M."/>
            <person name="Bickhart D.M."/>
            <person name="Choisne N."/>
            <person name="Couloux A."/>
            <person name="Cournoyer B."/>
            <person name="Cruveiller S."/>
            <person name="Daubin V."/>
            <person name="Demange N."/>
            <person name="Francino M.P."/>
            <person name="Goltsman E."/>
            <person name="Huang Y."/>
            <person name="Kopp O.R."/>
            <person name="Labarre L."/>
            <person name="Lapidus A."/>
            <person name="Lavire C."/>
            <person name="Marechal J."/>
            <person name="Martinez M."/>
            <person name="Mastronunzio J.E."/>
            <person name="Mullin B.C."/>
            <person name="Niemann J."/>
            <person name="Pujic P."/>
            <person name="Rawnsley T."/>
            <person name="Rouy Z."/>
            <person name="Schenowitz C."/>
            <person name="Sellstedt A."/>
            <person name="Tavares F."/>
            <person name="Tomkins J.P."/>
            <person name="Vallenet D."/>
            <person name="Valverde C."/>
            <person name="Wall L.G."/>
            <person name="Wang Y."/>
            <person name="Medigue C."/>
            <person name="Benson D.R."/>
        </authorList>
    </citation>
    <scope>NUCLEOTIDE SEQUENCE [LARGE SCALE GENOMIC DNA]</scope>
    <source>
        <strain evidence="12">DSM 45986 / CECT 9034 / ACN14a</strain>
    </source>
</reference>
<dbReference type="PANTHER" id="PTHR38686:SF1">
    <property type="entry name" value="APOLIPOPROTEIN N-ACYLTRANSFERASE"/>
    <property type="match status" value="1"/>
</dbReference>
<dbReference type="Pfam" id="PF20154">
    <property type="entry name" value="LNT_N"/>
    <property type="match status" value="1"/>
</dbReference>
<dbReference type="GO" id="GO:0005886">
    <property type="term" value="C:plasma membrane"/>
    <property type="evidence" value="ECO:0007669"/>
    <property type="project" value="UniProtKB-SubCell"/>
</dbReference>
<protein>
    <recommendedName>
        <fullName evidence="8">Apolipoprotein N-acyltransferase</fullName>
        <shortName evidence="8">ALP N-acyltransferase</shortName>
        <ecNumber evidence="8">2.3.1.269</ecNumber>
    </recommendedName>
</protein>
<feature type="transmembrane region" description="Helical" evidence="8">
    <location>
        <begin position="272"/>
        <end position="291"/>
    </location>
</feature>
<dbReference type="HAMAP" id="MF_01148">
    <property type="entry name" value="Lnt"/>
    <property type="match status" value="1"/>
</dbReference>
<evidence type="ECO:0000256" key="5">
    <source>
        <dbReference type="ARBA" id="ARBA00022989"/>
    </source>
</evidence>
<feature type="transmembrane region" description="Helical" evidence="8">
    <location>
        <begin position="227"/>
        <end position="252"/>
    </location>
</feature>
<dbReference type="AlphaFoldDB" id="Q0RJA0"/>
<gene>
    <name evidence="8" type="primary">lnt</name>
    <name evidence="11" type="ordered locus">FRAAL3769</name>
</gene>
<dbReference type="NCBIfam" id="TIGR00546">
    <property type="entry name" value="lnt"/>
    <property type="match status" value="1"/>
</dbReference>
<dbReference type="CDD" id="cd07571">
    <property type="entry name" value="ALP_N-acyl_transferase"/>
    <property type="match status" value="1"/>
</dbReference>
<evidence type="ECO:0000256" key="8">
    <source>
        <dbReference type="HAMAP-Rule" id="MF_01148"/>
    </source>
</evidence>
<evidence type="ECO:0000313" key="12">
    <source>
        <dbReference type="Proteomes" id="UP000000657"/>
    </source>
</evidence>
<organism evidence="11 12">
    <name type="scientific">Frankia alni (strain DSM 45986 / CECT 9034 / ACN14a)</name>
    <dbReference type="NCBI Taxonomy" id="326424"/>
    <lineage>
        <taxon>Bacteria</taxon>
        <taxon>Bacillati</taxon>
        <taxon>Actinomycetota</taxon>
        <taxon>Actinomycetes</taxon>
        <taxon>Frankiales</taxon>
        <taxon>Frankiaceae</taxon>
        <taxon>Frankia</taxon>
    </lineage>
</organism>
<proteinExistence type="inferred from homology"/>
<feature type="domain" description="CN hydrolase" evidence="10">
    <location>
        <begin position="300"/>
        <end position="556"/>
    </location>
</feature>
<keyword evidence="7 8" id="KW-0012">Acyltransferase</keyword>
<keyword evidence="12" id="KW-1185">Reference proteome</keyword>
<evidence type="ECO:0000313" key="11">
    <source>
        <dbReference type="EMBL" id="CAJ62412.1"/>
    </source>
</evidence>